<dbReference type="Proteomes" id="UP000325577">
    <property type="component" value="Linkage Group LG7"/>
</dbReference>
<name>A0A5J4ZK20_9ASTE</name>
<gene>
    <name evidence="1" type="ORF">F0562_016196</name>
</gene>
<proteinExistence type="predicted"/>
<sequence length="71" mass="7633">MQPTSVDMLWMVVVSSCRPEKKEPALLSSVQLAVATGISTGGRLTTIATHVIVLPYLQLQNKLIERNAGAV</sequence>
<organism evidence="1 2">
    <name type="scientific">Nyssa sinensis</name>
    <dbReference type="NCBI Taxonomy" id="561372"/>
    <lineage>
        <taxon>Eukaryota</taxon>
        <taxon>Viridiplantae</taxon>
        <taxon>Streptophyta</taxon>
        <taxon>Embryophyta</taxon>
        <taxon>Tracheophyta</taxon>
        <taxon>Spermatophyta</taxon>
        <taxon>Magnoliopsida</taxon>
        <taxon>eudicotyledons</taxon>
        <taxon>Gunneridae</taxon>
        <taxon>Pentapetalae</taxon>
        <taxon>asterids</taxon>
        <taxon>Cornales</taxon>
        <taxon>Nyssaceae</taxon>
        <taxon>Nyssa</taxon>
    </lineage>
</organism>
<evidence type="ECO:0000313" key="2">
    <source>
        <dbReference type="Proteomes" id="UP000325577"/>
    </source>
</evidence>
<protein>
    <submittedName>
        <fullName evidence="1">Uncharacterized protein</fullName>
    </submittedName>
</protein>
<dbReference type="EMBL" id="CM018050">
    <property type="protein sequence ID" value="KAA8519030.1"/>
    <property type="molecule type" value="Genomic_DNA"/>
</dbReference>
<dbReference type="AlphaFoldDB" id="A0A5J4ZK20"/>
<evidence type="ECO:0000313" key="1">
    <source>
        <dbReference type="EMBL" id="KAA8519030.1"/>
    </source>
</evidence>
<reference evidence="1 2" key="1">
    <citation type="submission" date="2019-09" db="EMBL/GenBank/DDBJ databases">
        <title>A chromosome-level genome assembly of the Chinese tupelo Nyssa sinensis.</title>
        <authorList>
            <person name="Yang X."/>
            <person name="Kang M."/>
            <person name="Yang Y."/>
            <person name="Xiong H."/>
            <person name="Wang M."/>
            <person name="Zhang Z."/>
            <person name="Wang Z."/>
            <person name="Wu H."/>
            <person name="Ma T."/>
            <person name="Liu J."/>
            <person name="Xi Z."/>
        </authorList>
    </citation>
    <scope>NUCLEOTIDE SEQUENCE [LARGE SCALE GENOMIC DNA]</scope>
    <source>
        <strain evidence="1">J267</strain>
        <tissue evidence="1">Leaf</tissue>
    </source>
</reference>
<keyword evidence="2" id="KW-1185">Reference proteome</keyword>
<accession>A0A5J4ZK20</accession>